<accession>A0A557SWS4</accession>
<keyword evidence="3" id="KW-1185">Reference proteome</keyword>
<dbReference type="EMBL" id="VOAH01000004">
    <property type="protein sequence ID" value="TVP41059.1"/>
    <property type="molecule type" value="Genomic_DNA"/>
</dbReference>
<evidence type="ECO:0000313" key="3">
    <source>
        <dbReference type="Proteomes" id="UP000315289"/>
    </source>
</evidence>
<name>A0A557SWS4_9ARCH</name>
<keyword evidence="1" id="KW-1133">Transmembrane helix</keyword>
<reference evidence="2 3" key="1">
    <citation type="journal article" date="2019" name="Front. Microbiol.">
        <title>Ammonia Oxidation by the Arctic Terrestrial Thaumarchaeote Candidatus Nitrosocosmicus arcticus Is Stimulated by Increasing Temperatures.</title>
        <authorList>
            <person name="Alves R.J.E."/>
            <person name="Kerou M."/>
            <person name="Zappe A."/>
            <person name="Bittner R."/>
            <person name="Abby S.S."/>
            <person name="Schmidt H.A."/>
            <person name="Pfeifer K."/>
            <person name="Schleper C."/>
        </authorList>
    </citation>
    <scope>NUCLEOTIDE SEQUENCE [LARGE SCALE GENOMIC DNA]</scope>
    <source>
        <strain evidence="2 3">Kfb</strain>
    </source>
</reference>
<dbReference type="Proteomes" id="UP000315289">
    <property type="component" value="Unassembled WGS sequence"/>
</dbReference>
<feature type="transmembrane region" description="Helical" evidence="1">
    <location>
        <begin position="36"/>
        <end position="55"/>
    </location>
</feature>
<dbReference type="AlphaFoldDB" id="A0A557SWS4"/>
<sequence length="56" mass="6480">MIAITQNYYELRIQVPTIIIAHQNKTVFAANSLSKFIVILMGFTILFIRSCLIFFL</sequence>
<keyword evidence="1" id="KW-0472">Membrane</keyword>
<comment type="caution">
    <text evidence="2">The sequence shown here is derived from an EMBL/GenBank/DDBJ whole genome shotgun (WGS) entry which is preliminary data.</text>
</comment>
<evidence type="ECO:0000256" key="1">
    <source>
        <dbReference type="SAM" id="Phobius"/>
    </source>
</evidence>
<protein>
    <submittedName>
        <fullName evidence="2">Uncharacterized protein</fullName>
    </submittedName>
</protein>
<evidence type="ECO:0000313" key="2">
    <source>
        <dbReference type="EMBL" id="TVP41059.1"/>
    </source>
</evidence>
<gene>
    <name evidence="2" type="ORF">NARC_40018</name>
</gene>
<proteinExistence type="predicted"/>
<organism evidence="2 3">
    <name type="scientific">Candidatus Nitrosocosmicus arcticus</name>
    <dbReference type="NCBI Taxonomy" id="2035267"/>
    <lineage>
        <taxon>Archaea</taxon>
        <taxon>Nitrososphaerota</taxon>
        <taxon>Nitrososphaeria</taxon>
        <taxon>Nitrososphaerales</taxon>
        <taxon>Nitrososphaeraceae</taxon>
        <taxon>Candidatus Nitrosocosmicus</taxon>
    </lineage>
</organism>
<keyword evidence="1" id="KW-0812">Transmembrane</keyword>